<dbReference type="EMBL" id="AFNH02001390">
    <property type="protein sequence ID" value="EZG43183.1"/>
    <property type="molecule type" value="Genomic_DNA"/>
</dbReference>
<organism evidence="3 4">
    <name type="scientific">Gregarina niphandrodes</name>
    <name type="common">Septate eugregarine</name>
    <dbReference type="NCBI Taxonomy" id="110365"/>
    <lineage>
        <taxon>Eukaryota</taxon>
        <taxon>Sar</taxon>
        <taxon>Alveolata</taxon>
        <taxon>Apicomplexa</taxon>
        <taxon>Conoidasida</taxon>
        <taxon>Gregarinasina</taxon>
        <taxon>Eugregarinorida</taxon>
        <taxon>Gregarinidae</taxon>
        <taxon>Gregarina</taxon>
    </lineage>
</organism>
<evidence type="ECO:0000313" key="3">
    <source>
        <dbReference type="EMBL" id="EZG43183.1"/>
    </source>
</evidence>
<feature type="signal peptide" evidence="2">
    <location>
        <begin position="1"/>
        <end position="21"/>
    </location>
</feature>
<reference evidence="3" key="1">
    <citation type="submission" date="2013-12" db="EMBL/GenBank/DDBJ databases">
        <authorList>
            <person name="Omoto C.K."/>
            <person name="Sibley D."/>
            <person name="Venepally P."/>
            <person name="Hadjithomas M."/>
            <person name="Karamycheva S."/>
            <person name="Brunk B."/>
            <person name="Roos D."/>
            <person name="Caler E."/>
            <person name="Lorenzi H."/>
        </authorList>
    </citation>
    <scope>NUCLEOTIDE SEQUENCE</scope>
</reference>
<evidence type="ECO:0000256" key="1">
    <source>
        <dbReference type="SAM" id="MobiDB-lite"/>
    </source>
</evidence>
<dbReference type="AlphaFoldDB" id="A0A023AXI4"/>
<feature type="chain" id="PRO_5001514730" evidence="2">
    <location>
        <begin position="22"/>
        <end position="836"/>
    </location>
</feature>
<gene>
    <name evidence="3" type="ORF">GNI_183520</name>
</gene>
<name>A0A023AXI4_GRENI</name>
<dbReference type="PROSITE" id="PS51257">
    <property type="entry name" value="PROKAR_LIPOPROTEIN"/>
    <property type="match status" value="1"/>
</dbReference>
<proteinExistence type="predicted"/>
<evidence type="ECO:0000313" key="4">
    <source>
        <dbReference type="Proteomes" id="UP000019763"/>
    </source>
</evidence>
<evidence type="ECO:0000256" key="2">
    <source>
        <dbReference type="SAM" id="SignalP"/>
    </source>
</evidence>
<feature type="compositionally biased region" description="Basic and acidic residues" evidence="1">
    <location>
        <begin position="459"/>
        <end position="471"/>
    </location>
</feature>
<sequence length="836" mass="92705">MRQLVCSTRANGLAFCWLAVGGCVFEVKNGRTGVSTLNSDSGLTNSDSVYVDDRLIGLTEYATFCNEDATAQLAKLLSESEWQRLRSVEAADLWECTLVYVELAAIILLFADNPFGSVCEVAKAEWPLELVRRRWEVGCLLERSGALVEKLAKFCVQTLRYMSTPFHWALECLTIPDRVQYASRVRYDAATARAAFQKRAKELYVTLTAPEFIRLWVDRHSIIPKKDLVEKAGGIENSLAHFLAKLKGPLRPLSWVAASTNPKGPYRRTGGSFLRCAHIRTTGHILNRERAREILWDLLGGSLAWNKLDAMKEIDFMACSLAYVELAAIVERVIFQAFGSAAPSLLKKFEAVITDKRIVYAWIGGCILQFAQVPISDLIHFCALDLHYQPSTDYWTLECIRQGPEDIRRERASGDPSVRLTELLAGFQEKMSVTEFAELAALKRRDKATRLRQRASAHRLNENTHTQKPDGPRGVQLTSSHQLNVQFSAARLLAFSTKVKTGAGEDKTGAGEDKTGAGDDKTGAGDDKSGAGDDKNGVVLVGVEKVMRKRKEIDQRMRLHILLLFGAAQTKVCAHIPVNPFNQENNLKRSLVLGGVVMRSSIAGGSVETNTLLLGAIVTCEVFGKTVDLVKAVAPVRPWDSISTLMVDGLKLLENIPDLVVGMPGVEHVDLSTEELDGLHAEVTENWKLRSRIMVIQSDCLHAIDQVCQAHPQTCGVPMDLRGKIQQWLDVFRKDAEWDRSMFPGVEATTMKDLKFAMLGLSRLPGTHVPAILLPELMPWSPDAVLRSLWKDAKARLEAGDCDTKDDEGVMNALVVWDTFKAKVREQAERGCGFSQ</sequence>
<dbReference type="VEuPathDB" id="CryptoDB:GNI_183520"/>
<feature type="compositionally biased region" description="Basic and acidic residues" evidence="1">
    <location>
        <begin position="503"/>
        <end position="531"/>
    </location>
</feature>
<dbReference type="RefSeq" id="XP_011133551.1">
    <property type="nucleotide sequence ID" value="XM_011135249.1"/>
</dbReference>
<comment type="caution">
    <text evidence="3">The sequence shown here is derived from an EMBL/GenBank/DDBJ whole genome shotgun (WGS) entry which is preliminary data.</text>
</comment>
<feature type="region of interest" description="Disordered" evidence="1">
    <location>
        <begin position="501"/>
        <end position="531"/>
    </location>
</feature>
<dbReference type="Proteomes" id="UP000019763">
    <property type="component" value="Unassembled WGS sequence"/>
</dbReference>
<feature type="region of interest" description="Disordered" evidence="1">
    <location>
        <begin position="451"/>
        <end position="477"/>
    </location>
</feature>
<protein>
    <submittedName>
        <fullName evidence="3">Uncharacterized protein</fullName>
    </submittedName>
</protein>
<accession>A0A023AXI4</accession>
<keyword evidence="2" id="KW-0732">Signal</keyword>
<keyword evidence="4" id="KW-1185">Reference proteome</keyword>
<dbReference type="GeneID" id="22916123"/>